<name>Q9W4D3_DROME</name>
<dbReference type="InterPro" id="IPR035437">
    <property type="entry name" value="SNase_OB-fold_sf"/>
</dbReference>
<reference evidence="2 4" key="6">
    <citation type="journal article" date="2005" name="PLoS Comput. Biol.">
        <title>Combined evidence annotation of transposable elements in genome sequences.</title>
        <authorList>
            <person name="Quesneville H."/>
            <person name="Bergman C.M."/>
            <person name="Andrieu O."/>
            <person name="Autard D."/>
            <person name="Nouaud D."/>
            <person name="Ashburner M."/>
            <person name="Anxolabehere D."/>
        </authorList>
    </citation>
    <scope>NUCLEOTIDE SEQUENCE [LARGE SCALE GENOMIC DNA]</scope>
    <source>
        <strain evidence="4">Berkeley</strain>
    </source>
</reference>
<reference evidence="2 4" key="1">
    <citation type="journal article" date="2000" name="Science">
        <title>The genome sequence of Drosophila melanogaster.</title>
        <authorList>
            <person name="Adams M.D."/>
            <person name="Celniker S.E."/>
            <person name="Holt R.A."/>
            <person name="Evans C.A."/>
            <person name="Gocayne J.D."/>
            <person name="Amanatides P.G."/>
            <person name="Scherer S.E."/>
            <person name="Li P.W."/>
            <person name="Hoskins R.A."/>
            <person name="Galle R.F."/>
            <person name="George R.A."/>
            <person name="Lewis S.E."/>
            <person name="Richards S."/>
            <person name="Ashburner M."/>
            <person name="Henderson S.N."/>
            <person name="Sutton G.G."/>
            <person name="Wortman J.R."/>
            <person name="Yandell M.D."/>
            <person name="Zhang Q."/>
            <person name="Chen L.X."/>
            <person name="Brandon R.C."/>
            <person name="Rogers Y.H."/>
            <person name="Blazej R.G."/>
            <person name="Champe M."/>
            <person name="Pfeiffer B.D."/>
            <person name="Wan K.H."/>
            <person name="Doyle C."/>
            <person name="Baxter E.G."/>
            <person name="Helt G."/>
            <person name="Nelson C.R."/>
            <person name="Gabor G.L."/>
            <person name="Abril J.F."/>
            <person name="Agbayani A."/>
            <person name="An H.J."/>
            <person name="Andrews-Pfannkoch C."/>
            <person name="Baldwin D."/>
            <person name="Ballew R.M."/>
            <person name="Basu A."/>
            <person name="Baxendale J."/>
            <person name="Bayraktaroglu L."/>
            <person name="Beasley E.M."/>
            <person name="Beeson K.Y."/>
            <person name="Benos P.V."/>
            <person name="Berman B.P."/>
            <person name="Bhandari D."/>
            <person name="Bolshakov S."/>
            <person name="Borkova D."/>
            <person name="Botchan M.R."/>
            <person name="Bouck J."/>
            <person name="Brokstein P."/>
            <person name="Brottier P."/>
            <person name="Burtis K.C."/>
            <person name="Busam D.A."/>
            <person name="Butler H."/>
            <person name="Cadieu E."/>
            <person name="Center A."/>
            <person name="Chandra I."/>
            <person name="Cherry J.M."/>
            <person name="Cawley S."/>
            <person name="Dahlke C."/>
            <person name="Davenport L.B."/>
            <person name="Davies P."/>
            <person name="de Pablos B."/>
            <person name="Delcher A."/>
            <person name="Deng Z."/>
            <person name="Mays A.D."/>
            <person name="Dew I."/>
            <person name="Dietz S.M."/>
            <person name="Dodson K."/>
            <person name="Doup L.E."/>
            <person name="Downes M."/>
            <person name="Dugan-Rocha S."/>
            <person name="Dunkov B.C."/>
            <person name="Dunn P."/>
            <person name="Durbin K.J."/>
            <person name="Evangelista C.C."/>
            <person name="Ferraz C."/>
            <person name="Ferriera S."/>
            <person name="Fleischmann W."/>
            <person name="Fosler C."/>
            <person name="Gabrielian A.E."/>
            <person name="Garg N.S."/>
            <person name="Gelbart W.M."/>
            <person name="Glasser K."/>
            <person name="Glodek A."/>
            <person name="Gong F."/>
            <person name="Gorrell J.H."/>
            <person name="Gu Z."/>
            <person name="Guan P."/>
            <person name="Harris M."/>
            <person name="Harris N.L."/>
            <person name="Harvey D."/>
            <person name="Heiman T.J."/>
            <person name="Hernandez J.R."/>
            <person name="Houck J."/>
            <person name="Hostin D."/>
            <person name="Houston K.A."/>
            <person name="Howland T.J."/>
            <person name="Wei M.H."/>
            <person name="Ibegwam C."/>
            <person name="Jalali M."/>
            <person name="Kalush F."/>
            <person name="Karpen G.H."/>
            <person name="Ke Z."/>
            <person name="Kennison J.A."/>
            <person name="Ketchum K.A."/>
            <person name="Kimmel B.E."/>
            <person name="Kodira C.D."/>
            <person name="Kraft C."/>
            <person name="Kravitz S."/>
            <person name="Kulp D."/>
            <person name="Lai Z."/>
            <person name="Lasko P."/>
            <person name="Lei Y."/>
            <person name="Levitsky A.A."/>
            <person name="Li J."/>
            <person name="Li Z."/>
            <person name="Liang Y."/>
            <person name="Lin X."/>
            <person name="Liu X."/>
            <person name="Mattei B."/>
            <person name="McIntosh T.C."/>
            <person name="McLeod M.P."/>
            <person name="McPherson D."/>
            <person name="Merkulov G."/>
            <person name="Milshina N.V."/>
            <person name="Mobarry C."/>
            <person name="Morris J."/>
            <person name="Moshrefi A."/>
            <person name="Mount S.M."/>
            <person name="Moy M."/>
            <person name="Murphy B."/>
            <person name="Murphy L."/>
            <person name="Muzny D.M."/>
            <person name="Nelson D.L."/>
            <person name="Nelson D.R."/>
            <person name="Nelson K.A."/>
            <person name="Nixon K."/>
            <person name="Nusskern D.R."/>
            <person name="Pacleb J.M."/>
            <person name="Palazzolo M."/>
            <person name="Pittman G.S."/>
            <person name="Pan S."/>
            <person name="Pollard J."/>
            <person name="Puri V."/>
            <person name="Reese M.G."/>
            <person name="Reinert K."/>
            <person name="Remington K."/>
            <person name="Saunders R.D."/>
            <person name="Scheeler F."/>
            <person name="Shen H."/>
            <person name="Shue B.C."/>
            <person name="Siden-Kiamos I."/>
            <person name="Simpson M."/>
            <person name="Skupski M.P."/>
            <person name="Smith T."/>
            <person name="Spier E."/>
            <person name="Spradling A.C."/>
            <person name="Stapleton M."/>
            <person name="Strong R."/>
            <person name="Sun E."/>
            <person name="Svirskas R."/>
            <person name="Tector C."/>
            <person name="Turner R."/>
            <person name="Venter E."/>
            <person name="Wang A.H."/>
            <person name="Wang X."/>
            <person name="Wang Z.Y."/>
            <person name="Wassarman D.A."/>
            <person name="Weinstock G.M."/>
            <person name="Weissenbach J."/>
            <person name="Williams S.M."/>
            <person name="WoodageT"/>
            <person name="Worley K.C."/>
            <person name="Wu D."/>
            <person name="Yang S."/>
            <person name="Yao Q.A."/>
            <person name="Ye J."/>
            <person name="Yeh R.F."/>
            <person name="Zaveri J.S."/>
            <person name="Zhan M."/>
            <person name="Zhang G."/>
            <person name="Zhao Q."/>
            <person name="Zheng L."/>
            <person name="Zheng X.H."/>
            <person name="Zhong F.N."/>
            <person name="Zhong W."/>
            <person name="Zhou X."/>
            <person name="Zhu S."/>
            <person name="Zhu X."/>
            <person name="Smith H.O."/>
            <person name="Gibbs R.A."/>
            <person name="Myers E.W."/>
            <person name="Rubin G.M."/>
            <person name="Venter J.C."/>
        </authorList>
    </citation>
    <scope>NUCLEOTIDE SEQUENCE [LARGE SCALE GENOMIC DNA]</scope>
    <source>
        <strain evidence="4">Berkeley</strain>
    </source>
</reference>
<gene>
    <name evidence="2" type="primary">Dmel\CG15930</name>
    <name evidence="2" type="synonym">Tdrd5l</name>
    <name evidence="2" type="synonym">tdrd5l</name>
    <name evidence="2 3" type="ORF">CG15930</name>
    <name evidence="2" type="ORF">Dmel_CG15930</name>
</gene>
<reference evidence="2 4" key="10">
    <citation type="journal article" date="2015" name="G3 (Bethesda)">
        <title>Gene Model Annotations for Drosophila melanogaster: The Rule-Benders.</title>
        <authorList>
            <consortium name="FlyBase Consortium"/>
            <person name="Crosby M.A."/>
            <person name="Gramates L.S."/>
            <person name="Dos Santos G."/>
            <person name="Matthews B.B."/>
            <person name="St Pierre S.E."/>
            <person name="Zhou P."/>
            <person name="Schroeder A.J."/>
            <person name="Falls K."/>
            <person name="Emmert D.B."/>
            <person name="Russo S.M."/>
            <person name="Gelbart W.M."/>
            <person name="null"/>
        </authorList>
    </citation>
    <scope>NUCLEOTIDE SEQUENCE [LARGE SCALE GENOMIC DNA]</scope>
    <source>
        <strain evidence="4">Berkeley</strain>
    </source>
</reference>
<reference evidence="2 4" key="8">
    <citation type="journal article" date="2007" name="Science">
        <title>Sequence finishing and mapping of Drosophila melanogaster heterochromatin.</title>
        <authorList>
            <person name="Hoskins R.A."/>
            <person name="Carlson J.W."/>
            <person name="Kennedy C."/>
            <person name="Acevedo D."/>
            <person name="Evans-Holm M."/>
            <person name="Frise E."/>
            <person name="Wan K.H."/>
            <person name="Park S."/>
            <person name="Mendez-Lago M."/>
            <person name="Rossi F."/>
            <person name="Villasante A."/>
            <person name="Dimitri P."/>
            <person name="Karpen G.H."/>
            <person name="Celniker S.E."/>
        </authorList>
    </citation>
    <scope>NUCLEOTIDE SEQUENCE [LARGE SCALE GENOMIC DNA]</scope>
    <source>
        <strain evidence="4">Berkeley</strain>
    </source>
</reference>
<dbReference type="VEuPathDB" id="VectorBase:FBgn0029754"/>
<dbReference type="BioGRID-ORCS" id="31446">
    <property type="hits" value="0 hits in 1 CRISPR screen"/>
</dbReference>
<reference evidence="2 4" key="3">
    <citation type="journal article" date="2002" name="Genome Biol.">
        <title>Annotation of the Drosophila melanogaster euchromatic genome: a systematic review.</title>
        <authorList>
            <person name="Misra S."/>
            <person name="Crosby M.A."/>
            <person name="Mungall C.J."/>
            <person name="Matthews B.B."/>
            <person name="Campbell K.S."/>
            <person name="Hradecky P."/>
            <person name="Huang Y."/>
            <person name="Kaminker J.S."/>
            <person name="Millburn G.H."/>
            <person name="Prochnik S.E."/>
            <person name="Smith C.D."/>
            <person name="Tupy J.L."/>
            <person name="Whitfied E.J."/>
            <person name="Bayraktaroglu L."/>
            <person name="Berman B.P."/>
            <person name="Bettencourt B.R."/>
            <person name="Celniker S.E."/>
            <person name="de Grey A.D."/>
            <person name="Drysdale R.A."/>
            <person name="Harris N.L."/>
            <person name="Richter J."/>
            <person name="Russo S."/>
            <person name="Schroeder A.J."/>
            <person name="Shu S.Q."/>
            <person name="Stapleton M."/>
            <person name="Yamada C."/>
            <person name="Ashburner M."/>
            <person name="Gelbart W.M."/>
            <person name="Rubin G.M."/>
            <person name="Lewis S.E."/>
        </authorList>
    </citation>
    <scope>GENOME REANNOTATION</scope>
    <source>
        <strain evidence="4">Berkeley</strain>
    </source>
</reference>
<reference evidence="2 4" key="2">
    <citation type="journal article" date="2002" name="Genome Biol.">
        <title>Finishing a whole-genome shotgun: release 3 of the Drosophila melanogaster euchromatic genome sequence.</title>
        <authorList>
            <person name="Celniker S.E."/>
            <person name="Wheeler D.A."/>
            <person name="Kronmiller B."/>
            <person name="Carlson J.W."/>
            <person name="Halpern A."/>
            <person name="Patel S."/>
            <person name="Adams M."/>
            <person name="Champe M."/>
            <person name="Dugan S.P."/>
            <person name="Frise E."/>
            <person name="Hodgson A."/>
            <person name="George R.A."/>
            <person name="Hoskins R.A."/>
            <person name="Laverty T."/>
            <person name="Muzny D.M."/>
            <person name="Nelson C.R."/>
            <person name="Pacleb J.M."/>
            <person name="Park S."/>
            <person name="Pfeiffer B.D."/>
            <person name="Richards S."/>
            <person name="Sodergren E.J."/>
            <person name="Svirskas R."/>
            <person name="Tabor P.E."/>
            <person name="Wan K."/>
            <person name="Stapleton M."/>
            <person name="Sutton G.G."/>
            <person name="Venter C."/>
            <person name="Weinstock G."/>
            <person name="Scherer S.E."/>
            <person name="Myers E.W."/>
            <person name="Gibbs R.A."/>
            <person name="Rubin G.M."/>
        </authorList>
    </citation>
    <scope>NUCLEOTIDE SEQUENCE [LARGE SCALE GENOMIC DNA]</scope>
    <source>
        <strain evidence="4">Berkeley</strain>
    </source>
</reference>
<reference evidence="2 4" key="5">
    <citation type="journal article" date="2002" name="Genome Biol.">
        <title>Heterochromatic sequences in a Drosophila whole-genome shotgun assembly.</title>
        <authorList>
            <person name="Hoskins R.A."/>
            <person name="Smith C.D."/>
            <person name="Carlson J.W."/>
            <person name="Carvalho A.B."/>
            <person name="Halpern A."/>
            <person name="Kaminker J.S."/>
            <person name="Kennedy C."/>
            <person name="Mungall C.J."/>
            <person name="Sullivan B.A."/>
            <person name="Sutton G.G."/>
            <person name="Yasuhara J.C."/>
            <person name="Wakimoto B.T."/>
            <person name="Myers E.W."/>
            <person name="Celniker S.E."/>
            <person name="Rubin G.M."/>
            <person name="Karpen G.H."/>
        </authorList>
    </citation>
    <scope>NUCLEOTIDE SEQUENCE [LARGE SCALE GENOMIC DNA]</scope>
    <source>
        <strain evidence="4">Berkeley</strain>
    </source>
</reference>
<evidence type="ECO:0000313" key="2">
    <source>
        <dbReference type="EMBL" id="AAF46021.2"/>
    </source>
</evidence>
<reference evidence="2 4" key="11">
    <citation type="journal article" date="2015" name="Genome Res.">
        <title>The Release 6 reference sequence of the Drosophila melanogaster genome.</title>
        <authorList>
            <person name="Hoskins R.A."/>
            <person name="Carlson J.W."/>
            <person name="Wan K.H."/>
            <person name="Park S."/>
            <person name="Mendez I."/>
            <person name="Galle S.E."/>
            <person name="Booth B.W."/>
            <person name="Pfeiffer B.D."/>
            <person name="George R.A."/>
            <person name="Svirskas R."/>
            <person name="Krzywinski M."/>
            <person name="Schein J."/>
            <person name="Accardo M.C."/>
            <person name="Damia E."/>
            <person name="Messina G."/>
            <person name="Mendez-Lago M."/>
            <person name="de Pablos B."/>
            <person name="Demakova O.V."/>
            <person name="Andreyeva E.N."/>
            <person name="Boldyreva L.V."/>
            <person name="Marra M."/>
            <person name="Carvalho A.B."/>
            <person name="Dimitri P."/>
            <person name="Villasante A."/>
            <person name="Zhimulev I.F."/>
            <person name="Rubin G.M."/>
            <person name="Karpen G.H."/>
            <person name="Celniker S.E."/>
        </authorList>
    </citation>
    <scope>NUCLEOTIDE SEQUENCE [LARGE SCALE GENOMIC DNA]</scope>
    <source>
        <strain evidence="4">Berkeley</strain>
    </source>
</reference>
<dbReference type="STRING" id="7227.FBpp0291095"/>
<dbReference type="GeneID" id="31446"/>
<dbReference type="PaxDb" id="7227-FBpp0291095"/>
<dbReference type="HOGENOM" id="CLU_531314_0_0_1"/>
<sequence length="513" mass="57711">MQSKMDVKEGRLQTLLSKLRKISEEAEDNNDVPLDLRCPSAKMRNNKVLADLSDMLKVVEDIALEEKTTDSKKPANSEQQINGTIELALDLRQPNAKIRLVISDSSDLQKVFEKAHIALELKTTDSKPTAETDDQHHVRIFDKMLCNIVVPPDVADVQVNGKPLEQLLATVSERQAMNNPGPMKMHELHTGNADFMNSNSQVAEAAASVETLLASTSDNDSDSDGLESKTTDGYIVKELIPSFSDFPDIGDVSLCALMYGLPMDAVGMHWKLPPQRIQDICKEDSIFPIIMSCVFSPCEFWFHIVPPQYAKNPVAEMTIDLNWFYRHTTISSYRAELPSYFYKEGYICAAYSECGWRRAMVLVTAPLDAQCVNIEYVDHALSVTLAPNHLRFLPLSFARTPPLVFRGKMSHVRPLANGWPKNGITAFQRMTFNRVLYAHVGELDTAQGIFSMRLSYDETFVPTINDLIESRIKLESCCYAPELQPFGMVEPLIMPLHDYDDDDDDDDDFAFVP</sequence>
<evidence type="ECO:0000313" key="4">
    <source>
        <dbReference type="Proteomes" id="UP000000803"/>
    </source>
</evidence>
<dbReference type="Gene3D" id="2.40.50.90">
    <property type="match status" value="1"/>
</dbReference>
<organism evidence="2 4">
    <name type="scientific">Drosophila melanogaster</name>
    <name type="common">Fruit fly</name>
    <dbReference type="NCBI Taxonomy" id="7227"/>
    <lineage>
        <taxon>Eukaryota</taxon>
        <taxon>Metazoa</taxon>
        <taxon>Ecdysozoa</taxon>
        <taxon>Arthropoda</taxon>
        <taxon>Hexapoda</taxon>
        <taxon>Insecta</taxon>
        <taxon>Pterygota</taxon>
        <taxon>Neoptera</taxon>
        <taxon>Endopterygota</taxon>
        <taxon>Diptera</taxon>
        <taxon>Brachycera</taxon>
        <taxon>Muscomorpha</taxon>
        <taxon>Ephydroidea</taxon>
        <taxon>Drosophilidae</taxon>
        <taxon>Drosophila</taxon>
        <taxon>Sophophora</taxon>
    </lineage>
</organism>
<reference evidence="2 4" key="7">
    <citation type="journal article" date="2007" name="Science">
        <title>The Release 5.1 annotation of Drosophila melanogaster heterochromatin.</title>
        <authorList>
            <person name="Smith C.D."/>
            <person name="Shu S."/>
            <person name="Mungall C.J."/>
            <person name="Karpen G.H."/>
        </authorList>
    </citation>
    <scope>NUCLEOTIDE SEQUENCE [LARGE SCALE GENOMIC DNA]</scope>
    <source>
        <strain evidence="4">Berkeley</strain>
    </source>
</reference>
<reference evidence="2 4" key="4">
    <citation type="journal article" date="2002" name="Genome Biol.">
        <title>The transposable elements of the Drosophila melanogaster euchromatin: a genomics perspective.</title>
        <authorList>
            <person name="Kaminker J.S."/>
            <person name="Bergman C.M."/>
            <person name="Kronmiller B."/>
            <person name="Carlson J."/>
            <person name="Svirskas R."/>
            <person name="Patel S."/>
            <person name="Frise E."/>
            <person name="Wheeler D.A."/>
            <person name="Lewis S.E."/>
            <person name="Rubin G.M."/>
            <person name="Ashburner M."/>
            <person name="Celniker S.E."/>
        </authorList>
    </citation>
    <scope>NUCLEOTIDE SEQUENCE [LARGE SCALE GENOMIC DNA]</scope>
    <source>
        <strain evidence="4">Berkeley</strain>
    </source>
</reference>
<dbReference type="GO" id="GO:0019100">
    <property type="term" value="P:male germ-line sex determination"/>
    <property type="evidence" value="ECO:0000270"/>
    <property type="project" value="FlyBase"/>
</dbReference>
<dbReference type="PANTHER" id="PTHR22948:SF76">
    <property type="entry name" value="FI20010P1-RELATED"/>
    <property type="match status" value="1"/>
</dbReference>
<dbReference type="UCSC" id="CG15930-RA">
    <property type="organism name" value="d. melanogaster"/>
</dbReference>
<dbReference type="InterPro" id="IPR050621">
    <property type="entry name" value="Tudor_domain_containing"/>
</dbReference>
<dbReference type="Pfam" id="PF00567">
    <property type="entry name" value="TUDOR"/>
    <property type="match status" value="1"/>
</dbReference>
<dbReference type="PhylomeDB" id="Q9W4D3"/>
<feature type="domain" description="Tudor" evidence="1">
    <location>
        <begin position="282"/>
        <end position="410"/>
    </location>
</feature>
<dbReference type="OMA" id="FICAAYS"/>
<accession>Q9W4D3</accession>
<dbReference type="Gene3D" id="2.30.30.140">
    <property type="match status" value="1"/>
</dbReference>
<dbReference type="EMBL" id="AE014298">
    <property type="protein sequence ID" value="AAF46021.2"/>
    <property type="molecule type" value="Genomic_DNA"/>
</dbReference>
<dbReference type="InterPro" id="IPR002999">
    <property type="entry name" value="Tudor"/>
</dbReference>
<dbReference type="eggNOG" id="ENOG502TBGW">
    <property type="taxonomic scope" value="Eukaryota"/>
</dbReference>
<keyword evidence="4" id="KW-1185">Reference proteome</keyword>
<dbReference type="GO" id="GO:0005737">
    <property type="term" value="C:cytoplasm"/>
    <property type="evidence" value="ECO:0000314"/>
    <property type="project" value="FlyBase"/>
</dbReference>
<dbReference type="Bgee" id="FBgn0029754">
    <property type="expression patterns" value="Expressed in spermatogonium in testis and 16 other cell types or tissues"/>
</dbReference>
<evidence type="ECO:0000313" key="3">
    <source>
        <dbReference type="FlyBase" id="FBgn0029754"/>
    </source>
</evidence>
<dbReference type="AGR" id="FB:FBgn0029754"/>
<dbReference type="SUPFAM" id="SSF63748">
    <property type="entry name" value="Tudor/PWWP/MBT"/>
    <property type="match status" value="1"/>
</dbReference>
<dbReference type="Proteomes" id="UP000000803">
    <property type="component" value="Chromosome X"/>
</dbReference>
<proteinExistence type="predicted"/>
<protein>
    <recommendedName>
        <fullName evidence="1">Tudor domain-containing protein</fullName>
    </recommendedName>
</protein>
<dbReference type="AlphaFoldDB" id="Q9W4D3"/>
<dbReference type="InParanoid" id="Q9W4D3"/>
<dbReference type="GO" id="GO:0036464">
    <property type="term" value="C:cytoplasmic ribonucleoprotein granule"/>
    <property type="evidence" value="ECO:0000314"/>
    <property type="project" value="FlyBase"/>
</dbReference>
<dbReference type="FlyBase" id="FBgn0029754">
    <property type="gene designation" value="CG15930"/>
</dbReference>
<reference evidence="2 4" key="9">
    <citation type="journal article" date="2015" name="G3 (Bethesda)">
        <title>Gene Model Annotations for Drosophila melanogaster: Impact of High-Throughput Data.</title>
        <authorList>
            <consortium name="FlyBase Consortium"/>
            <person name="Matthews B.B."/>
            <person name="Dos Santos G."/>
            <person name="Crosby M.A."/>
            <person name="Emmert D.B."/>
            <person name="St Pierre S.E."/>
            <person name="Gramates L.S."/>
            <person name="Zhou P."/>
            <person name="Schroeder A.J."/>
            <person name="Falls K."/>
            <person name="Strelets V."/>
            <person name="Russo S.M."/>
            <person name="Gelbart W.M."/>
            <person name="null"/>
        </authorList>
    </citation>
    <scope>NUCLEOTIDE SEQUENCE [LARGE SCALE GENOMIC DNA]</scope>
    <source>
        <strain evidence="4">Berkeley</strain>
    </source>
</reference>
<dbReference type="KEGG" id="dme:Dmel_CG15930"/>
<dbReference type="OrthoDB" id="10034606at2759"/>
<dbReference type="PANTHER" id="PTHR22948">
    <property type="entry name" value="TUDOR DOMAIN CONTAINING PROTEIN"/>
    <property type="match status" value="1"/>
</dbReference>
<dbReference type="RefSeq" id="NP_572214.2">
    <property type="nucleotide sequence ID" value="NM_131986.2"/>
</dbReference>
<evidence type="ECO:0000259" key="1">
    <source>
        <dbReference type="Pfam" id="PF00567"/>
    </source>
</evidence>